<name>A0ABX2KK05_9PROT</name>
<dbReference type="InterPro" id="IPR055507">
    <property type="entry name" value="DUF7079"/>
</dbReference>
<proteinExistence type="predicted"/>
<comment type="caution">
    <text evidence="2">The sequence shown here is derived from an EMBL/GenBank/DDBJ whole genome shotgun (WGS) entry which is preliminary data.</text>
</comment>
<evidence type="ECO:0000259" key="1">
    <source>
        <dbReference type="Pfam" id="PF23296"/>
    </source>
</evidence>
<feature type="domain" description="DUF7079" evidence="1">
    <location>
        <begin position="14"/>
        <end position="117"/>
    </location>
</feature>
<dbReference type="RefSeq" id="WP_174471363.1">
    <property type="nucleotide sequence ID" value="NZ_JAGINN010000010.1"/>
</dbReference>
<sequence length="145" mass="16715">MNSSTIRFSDTQLEERRPVWEALSTMYLDTDVALSRAWRVQVLSASPYSLEEMDAILREEIHPVCFSNLLQPAGEWAGFDPAMLEQAIRGRRTRWRSRLLARLSLALPGCFPREEWTVTRREIACRRKPARGIANVRGTMQRPPS</sequence>
<gene>
    <name evidence="2" type="ORF">GBZ48_12600</name>
</gene>
<evidence type="ECO:0000313" key="3">
    <source>
        <dbReference type="Proteomes" id="UP000605086"/>
    </source>
</evidence>
<reference evidence="2 3" key="1">
    <citation type="submission" date="2019-10" db="EMBL/GenBank/DDBJ databases">
        <title>Genome sequence of Azospirillum melinis.</title>
        <authorList>
            <person name="Ambrosini A."/>
            <person name="Sant'Anna F.H."/>
            <person name="Cassan F.D."/>
            <person name="Souza E.M."/>
            <person name="Passaglia L.M.P."/>
        </authorList>
    </citation>
    <scope>NUCLEOTIDE SEQUENCE [LARGE SCALE GENOMIC DNA]</scope>
    <source>
        <strain evidence="2 3">TMCY0552</strain>
    </source>
</reference>
<dbReference type="EMBL" id="WHOS01000013">
    <property type="protein sequence ID" value="NUB00129.1"/>
    <property type="molecule type" value="Genomic_DNA"/>
</dbReference>
<accession>A0ABX2KK05</accession>
<dbReference type="Pfam" id="PF23296">
    <property type="entry name" value="DUF7079"/>
    <property type="match status" value="1"/>
</dbReference>
<dbReference type="Proteomes" id="UP000605086">
    <property type="component" value="Unassembled WGS sequence"/>
</dbReference>
<organism evidence="2 3">
    <name type="scientific">Azospirillum melinis</name>
    <dbReference type="NCBI Taxonomy" id="328839"/>
    <lineage>
        <taxon>Bacteria</taxon>
        <taxon>Pseudomonadati</taxon>
        <taxon>Pseudomonadota</taxon>
        <taxon>Alphaproteobacteria</taxon>
        <taxon>Rhodospirillales</taxon>
        <taxon>Azospirillaceae</taxon>
        <taxon>Azospirillum</taxon>
    </lineage>
</organism>
<keyword evidence="3" id="KW-1185">Reference proteome</keyword>
<protein>
    <recommendedName>
        <fullName evidence="1">DUF7079 domain-containing protein</fullName>
    </recommendedName>
</protein>
<evidence type="ECO:0000313" key="2">
    <source>
        <dbReference type="EMBL" id="NUB00129.1"/>
    </source>
</evidence>